<protein>
    <submittedName>
        <fullName evidence="2">Uncharacterized protein</fullName>
    </submittedName>
</protein>
<dbReference type="EMBL" id="LXQA011117640">
    <property type="protein sequence ID" value="MCI85528.1"/>
    <property type="molecule type" value="Genomic_DNA"/>
</dbReference>
<accession>A0A392VB19</accession>
<feature type="non-terminal residue" evidence="2">
    <location>
        <position position="20"/>
    </location>
</feature>
<name>A0A392VB19_9FABA</name>
<comment type="caution">
    <text evidence="2">The sequence shown here is derived from an EMBL/GenBank/DDBJ whole genome shotgun (WGS) entry which is preliminary data.</text>
</comment>
<sequence>MRSSSSGRSKRMERRERQKM</sequence>
<dbReference type="AlphaFoldDB" id="A0A392VB19"/>
<organism evidence="2 3">
    <name type="scientific">Trifolium medium</name>
    <dbReference type="NCBI Taxonomy" id="97028"/>
    <lineage>
        <taxon>Eukaryota</taxon>
        <taxon>Viridiplantae</taxon>
        <taxon>Streptophyta</taxon>
        <taxon>Embryophyta</taxon>
        <taxon>Tracheophyta</taxon>
        <taxon>Spermatophyta</taxon>
        <taxon>Magnoliopsida</taxon>
        <taxon>eudicotyledons</taxon>
        <taxon>Gunneridae</taxon>
        <taxon>Pentapetalae</taxon>
        <taxon>rosids</taxon>
        <taxon>fabids</taxon>
        <taxon>Fabales</taxon>
        <taxon>Fabaceae</taxon>
        <taxon>Papilionoideae</taxon>
        <taxon>50 kb inversion clade</taxon>
        <taxon>NPAAA clade</taxon>
        <taxon>Hologalegina</taxon>
        <taxon>IRL clade</taxon>
        <taxon>Trifolieae</taxon>
        <taxon>Trifolium</taxon>
    </lineage>
</organism>
<reference evidence="2 3" key="1">
    <citation type="journal article" date="2018" name="Front. Plant Sci.">
        <title>Red Clover (Trifolium pratense) and Zigzag Clover (T. medium) - A Picture of Genomic Similarities and Differences.</title>
        <authorList>
            <person name="Dluhosova J."/>
            <person name="Istvanek J."/>
            <person name="Nedelnik J."/>
            <person name="Repkova J."/>
        </authorList>
    </citation>
    <scope>NUCLEOTIDE SEQUENCE [LARGE SCALE GENOMIC DNA]</scope>
    <source>
        <strain evidence="3">cv. 10/8</strain>
        <tissue evidence="2">Leaf</tissue>
    </source>
</reference>
<feature type="region of interest" description="Disordered" evidence="1">
    <location>
        <begin position="1"/>
        <end position="20"/>
    </location>
</feature>
<evidence type="ECO:0000313" key="3">
    <source>
        <dbReference type="Proteomes" id="UP000265520"/>
    </source>
</evidence>
<keyword evidence="3" id="KW-1185">Reference proteome</keyword>
<proteinExistence type="predicted"/>
<evidence type="ECO:0000256" key="1">
    <source>
        <dbReference type="SAM" id="MobiDB-lite"/>
    </source>
</evidence>
<evidence type="ECO:0000313" key="2">
    <source>
        <dbReference type="EMBL" id="MCI85528.1"/>
    </source>
</evidence>
<dbReference type="Proteomes" id="UP000265520">
    <property type="component" value="Unassembled WGS sequence"/>
</dbReference>